<dbReference type="AlphaFoldDB" id="A0A1E5PX50"/>
<dbReference type="RefSeq" id="WP_069922372.1">
    <property type="nucleotide sequence ID" value="NZ_MEHK01000001.1"/>
</dbReference>
<gene>
    <name evidence="1" type="ORF">BGK67_25115</name>
</gene>
<dbReference type="Proteomes" id="UP000095705">
    <property type="component" value="Unassembled WGS sequence"/>
</dbReference>
<protein>
    <submittedName>
        <fullName evidence="1">Uncharacterized protein</fullName>
    </submittedName>
</protein>
<comment type="caution">
    <text evidence="1">The sequence shown here is derived from an EMBL/GenBank/DDBJ whole genome shotgun (WGS) entry which is preliminary data.</text>
</comment>
<organism evidence="1 2">
    <name type="scientific">Streptomyces subrutilus</name>
    <dbReference type="NCBI Taxonomy" id="36818"/>
    <lineage>
        <taxon>Bacteria</taxon>
        <taxon>Bacillati</taxon>
        <taxon>Actinomycetota</taxon>
        <taxon>Actinomycetes</taxon>
        <taxon>Kitasatosporales</taxon>
        <taxon>Streptomycetaceae</taxon>
        <taxon>Streptomyces</taxon>
    </lineage>
</organism>
<name>A0A1E5PX50_9ACTN</name>
<keyword evidence="2" id="KW-1185">Reference proteome</keyword>
<dbReference type="EMBL" id="MEHK01000001">
    <property type="protein sequence ID" value="OEJ34178.1"/>
    <property type="molecule type" value="Genomic_DNA"/>
</dbReference>
<proteinExistence type="predicted"/>
<evidence type="ECO:0000313" key="2">
    <source>
        <dbReference type="Proteomes" id="UP000095705"/>
    </source>
</evidence>
<accession>A0A1E5PX50</accession>
<sequence>MTATDTFEPAVLSPVIEARLDHIVDLVEGLQRLEDIYDLDGSAAEACSLLTGARDTAMTKLADCLRAEENHRPAAIRDLRIYAPDLADELARLTEAP</sequence>
<evidence type="ECO:0000313" key="1">
    <source>
        <dbReference type="EMBL" id="OEJ34178.1"/>
    </source>
</evidence>
<reference evidence="1 2" key="1">
    <citation type="submission" date="2016-08" db="EMBL/GenBank/DDBJ databases">
        <title>The complete genome of Streptomyces subrutilus 10-1-1.</title>
        <authorList>
            <person name="Chen X."/>
        </authorList>
    </citation>
    <scope>NUCLEOTIDE SEQUENCE [LARGE SCALE GENOMIC DNA]</scope>
    <source>
        <strain evidence="1 2">10-1-1</strain>
    </source>
</reference>